<dbReference type="EMBL" id="JBHSJG010000005">
    <property type="protein sequence ID" value="MFC4986503.1"/>
    <property type="molecule type" value="Genomic_DNA"/>
</dbReference>
<sequence length="35" mass="4207">MPDSDDRTVWRCFNCEYTHVTDEEPDVCLICREPM</sequence>
<dbReference type="SUPFAM" id="SSF57802">
    <property type="entry name" value="Rubredoxin-like"/>
    <property type="match status" value="1"/>
</dbReference>
<dbReference type="AlphaFoldDB" id="A0ABD5Q9Z9"/>
<dbReference type="InterPro" id="IPR048574">
    <property type="entry name" value="RUBY_RBDX"/>
</dbReference>
<keyword evidence="3" id="KW-1185">Reference proteome</keyword>
<evidence type="ECO:0000313" key="3">
    <source>
        <dbReference type="Proteomes" id="UP001595925"/>
    </source>
</evidence>
<proteinExistence type="predicted"/>
<dbReference type="Pfam" id="PF21349">
    <property type="entry name" value="RUBY_RBDX"/>
    <property type="match status" value="1"/>
</dbReference>
<gene>
    <name evidence="2" type="ORF">ACFPFO_01665</name>
</gene>
<dbReference type="Gene3D" id="2.20.28.10">
    <property type="match status" value="1"/>
</dbReference>
<accession>A0ABD5Q9Z9</accession>
<protein>
    <submittedName>
        <fullName evidence="2">Rubredoxin-like domain-containing protein</fullName>
    </submittedName>
</protein>
<name>A0ABD5Q9Z9_9EURY</name>
<comment type="caution">
    <text evidence="2">The sequence shown here is derived from an EMBL/GenBank/DDBJ whole genome shotgun (WGS) entry which is preliminary data.</text>
</comment>
<reference evidence="2 3" key="1">
    <citation type="journal article" date="2019" name="Int. J. Syst. Evol. Microbiol.">
        <title>The Global Catalogue of Microorganisms (GCM) 10K type strain sequencing project: providing services to taxonomists for standard genome sequencing and annotation.</title>
        <authorList>
            <consortium name="The Broad Institute Genomics Platform"/>
            <consortium name="The Broad Institute Genome Sequencing Center for Infectious Disease"/>
            <person name="Wu L."/>
            <person name="Ma J."/>
        </authorList>
    </citation>
    <scope>NUCLEOTIDE SEQUENCE [LARGE SCALE GENOMIC DNA]</scope>
    <source>
        <strain evidence="2 3">CGMCC 1.15824</strain>
    </source>
</reference>
<evidence type="ECO:0000259" key="1">
    <source>
        <dbReference type="Pfam" id="PF21349"/>
    </source>
</evidence>
<dbReference type="Proteomes" id="UP001595925">
    <property type="component" value="Unassembled WGS sequence"/>
</dbReference>
<feature type="domain" description="Rubrerythrin rubredoxin-like" evidence="1">
    <location>
        <begin position="10"/>
        <end position="33"/>
    </location>
</feature>
<dbReference type="RefSeq" id="WP_380682422.1">
    <property type="nucleotide sequence ID" value="NZ_JAIVEF010000003.1"/>
</dbReference>
<organism evidence="2 3">
    <name type="scientific">Saliphagus infecundisoli</name>
    <dbReference type="NCBI Taxonomy" id="1849069"/>
    <lineage>
        <taxon>Archaea</taxon>
        <taxon>Methanobacteriati</taxon>
        <taxon>Methanobacteriota</taxon>
        <taxon>Stenosarchaea group</taxon>
        <taxon>Halobacteria</taxon>
        <taxon>Halobacteriales</taxon>
        <taxon>Natrialbaceae</taxon>
        <taxon>Saliphagus</taxon>
    </lineage>
</organism>
<evidence type="ECO:0000313" key="2">
    <source>
        <dbReference type="EMBL" id="MFC4986503.1"/>
    </source>
</evidence>